<feature type="transmembrane region" description="Helical" evidence="8">
    <location>
        <begin position="185"/>
        <end position="204"/>
    </location>
</feature>
<accession>A0A9P5XMU3</accession>
<dbReference type="SUPFAM" id="SSF55874">
    <property type="entry name" value="ATPase domain of HSP90 chaperone/DNA topoisomerase II/histidine kinase"/>
    <property type="match status" value="1"/>
</dbReference>
<evidence type="ECO:0000256" key="2">
    <source>
        <dbReference type="ARBA" id="ARBA00012438"/>
    </source>
</evidence>
<keyword evidence="8" id="KW-0812">Transmembrane</keyword>
<dbReference type="CDD" id="cd00082">
    <property type="entry name" value="HisKA"/>
    <property type="match status" value="1"/>
</dbReference>
<feature type="region of interest" description="Disordered" evidence="7">
    <location>
        <begin position="529"/>
        <end position="549"/>
    </location>
</feature>
<dbReference type="SMART" id="SM00387">
    <property type="entry name" value="HATPase_c"/>
    <property type="match status" value="1"/>
</dbReference>
<dbReference type="GO" id="GO:0000155">
    <property type="term" value="F:phosphorelay sensor kinase activity"/>
    <property type="evidence" value="ECO:0007669"/>
    <property type="project" value="InterPro"/>
</dbReference>
<gene>
    <name evidence="11" type="ORF">P691DRAFT_797172</name>
</gene>
<evidence type="ECO:0000259" key="9">
    <source>
        <dbReference type="PROSITE" id="PS50109"/>
    </source>
</evidence>
<feature type="transmembrane region" description="Helical" evidence="8">
    <location>
        <begin position="290"/>
        <end position="308"/>
    </location>
</feature>
<dbReference type="PANTHER" id="PTHR43047:SF66">
    <property type="entry name" value="HISKA"/>
    <property type="match status" value="1"/>
</dbReference>
<keyword evidence="4" id="KW-0808">Transferase</keyword>
<reference evidence="11" key="1">
    <citation type="submission" date="2020-11" db="EMBL/GenBank/DDBJ databases">
        <authorList>
            <consortium name="DOE Joint Genome Institute"/>
            <person name="Ahrendt S."/>
            <person name="Riley R."/>
            <person name="Andreopoulos W."/>
            <person name="Labutti K."/>
            <person name="Pangilinan J."/>
            <person name="Ruiz-Duenas F.J."/>
            <person name="Barrasa J.M."/>
            <person name="Sanchez-Garcia M."/>
            <person name="Camarero S."/>
            <person name="Miyauchi S."/>
            <person name="Serrano A."/>
            <person name="Linde D."/>
            <person name="Babiker R."/>
            <person name="Drula E."/>
            <person name="Ayuso-Fernandez I."/>
            <person name="Pacheco R."/>
            <person name="Padilla G."/>
            <person name="Ferreira P."/>
            <person name="Barriuso J."/>
            <person name="Kellner H."/>
            <person name="Castanera R."/>
            <person name="Alfaro M."/>
            <person name="Ramirez L."/>
            <person name="Pisabarro A.G."/>
            <person name="Kuo A."/>
            <person name="Tritt A."/>
            <person name="Lipzen A."/>
            <person name="He G."/>
            <person name="Yan M."/>
            <person name="Ng V."/>
            <person name="Cullen D."/>
            <person name="Martin F."/>
            <person name="Rosso M.-N."/>
            <person name="Henrissat B."/>
            <person name="Hibbett D."/>
            <person name="Martinez A.T."/>
            <person name="Grigoriev I.V."/>
        </authorList>
    </citation>
    <scope>NUCLEOTIDE SEQUENCE</scope>
    <source>
        <strain evidence="11">MF-IS2</strain>
    </source>
</reference>
<feature type="compositionally biased region" description="Polar residues" evidence="7">
    <location>
        <begin position="790"/>
        <end position="800"/>
    </location>
</feature>
<evidence type="ECO:0000256" key="4">
    <source>
        <dbReference type="ARBA" id="ARBA00022679"/>
    </source>
</evidence>
<sequence length="1118" mass="123233">MPTPATSTAVDHILPPPAVHPRDPPRAKARHAYLSLGVYWIRLKKQLGTGVAPSNSSLLGDSSTDPNFNNRRGEQQPLDEEGEVDETVVDRVWFEEIKSSESPSEQGGNGPQQDKSVVGHPGQTITGNVSDQDSVMNEPWRISKPFVIVRHKFYPTLREFFFTRFGDEKSETHYAQEDWILKKSLAIWVALWLIVNWVVGAASLEKTNHHYTSSDIVFYFVVCMIWMVIYDWPRNRPILYQLFLLVAIWACKICRFYDNSLCSNRDFLGLFFYTTALQTMGLFGLKLNRLMAAVGAFSFFVMTSALMIPEKSTWIRNMINFFSERRLYTLRYQLKIQYKATQKAQVNERRAADSKRRLTSYVRVPLNTALLAVQNMEAYASVMKDQQLEFNALSGSLSMMSKVLNDVLDFNKMDSGKFESASRPYAFHQVMRSLLIPLRMATDARGLTLETHLDPAIDIVARKAAYEALGENMENILKHIEAHPNIDGVVTGDETRLRQVITNLASNACKFTPAGGKLSIRTQLVVTPIPPVRDPLDPDPLSPPPEEIQDDRARYPLSVSHLSQHDVEQGLEDGEMEKTASKSHSHGSTSRSPLDTIIVRIEVEDTGYGIKPCDMHKLFSQSCFHYDSGMATNPGPLAAFNQTEQGRQQGGKGTGLGLALVRQIVKLSGGRLGVKSKVGRGSTFWVELPLGIGHEAIMNQLPTPSAEVPQGSSHIEYEHGRALIRTGTKDTADGTIPVTQEASRKSKEGNSSRTISAMHGLMDQAGRFELVLRKPDPENHEPTRAIGDPSTGTQYFQTDSAQEDEDDVTVQDGSTAPTSSTAATPNEMSPIATPQSEKGPDGKLMTVAETNEIASSSKPASYSSMDMRVIQRPTFVQLPSPRAFAIDTHLPACTPSAISSHSASSTSPLVMFDATHARGSPSSINAGMNFEPAAGMSVLVVDDDSLTRALMKRILTRLGCHVSVAENGEVALEMILGRRISLPTSTPSSDYSKREAKPILEQEITPGSTSASTPTGTPDEHKYAVVFLDNQMPVMSGLKVVEKLRELGRGDFVVGVTGNALLTDQQEYLDAGVDKVLTKPVLERSLRDVLQAADERRKNITREANHAEAVSSDRPSPS</sequence>
<evidence type="ECO:0000256" key="6">
    <source>
        <dbReference type="PROSITE-ProRule" id="PRU00169"/>
    </source>
</evidence>
<feature type="compositionally biased region" description="Basic and acidic residues" evidence="7">
    <location>
        <begin position="1097"/>
        <end position="1106"/>
    </location>
</feature>
<evidence type="ECO:0000256" key="8">
    <source>
        <dbReference type="SAM" id="Phobius"/>
    </source>
</evidence>
<dbReference type="Gene3D" id="3.40.50.2300">
    <property type="match status" value="1"/>
</dbReference>
<feature type="region of interest" description="Disordered" evidence="7">
    <location>
        <begin position="730"/>
        <end position="753"/>
    </location>
</feature>
<dbReference type="PANTHER" id="PTHR43047">
    <property type="entry name" value="TWO-COMPONENT HISTIDINE PROTEIN KINASE"/>
    <property type="match status" value="1"/>
</dbReference>
<evidence type="ECO:0000256" key="3">
    <source>
        <dbReference type="ARBA" id="ARBA00022553"/>
    </source>
</evidence>
<dbReference type="PRINTS" id="PR00344">
    <property type="entry name" value="BCTRLSENSOR"/>
</dbReference>
<keyword evidence="3 6" id="KW-0597">Phosphoprotein</keyword>
<dbReference type="PROSITE" id="PS50109">
    <property type="entry name" value="HIS_KIN"/>
    <property type="match status" value="1"/>
</dbReference>
<dbReference type="AlphaFoldDB" id="A0A9P5XMU3"/>
<feature type="compositionally biased region" description="Polar residues" evidence="7">
    <location>
        <begin position="100"/>
        <end position="115"/>
    </location>
</feature>
<dbReference type="SMART" id="SM00448">
    <property type="entry name" value="REC"/>
    <property type="match status" value="1"/>
</dbReference>
<feature type="transmembrane region" description="Helical" evidence="8">
    <location>
        <begin position="267"/>
        <end position="284"/>
    </location>
</feature>
<dbReference type="PROSITE" id="PS50110">
    <property type="entry name" value="RESPONSE_REGULATORY"/>
    <property type="match status" value="1"/>
</dbReference>
<feature type="region of interest" description="Disordered" evidence="7">
    <location>
        <begin position="572"/>
        <end position="593"/>
    </location>
</feature>
<dbReference type="InterPro" id="IPR036890">
    <property type="entry name" value="HATPase_C_sf"/>
</dbReference>
<feature type="compositionally biased region" description="Pro residues" evidence="7">
    <location>
        <begin position="529"/>
        <end position="546"/>
    </location>
</feature>
<feature type="region of interest" description="Disordered" evidence="7">
    <location>
        <begin position="1097"/>
        <end position="1118"/>
    </location>
</feature>
<feature type="compositionally biased region" description="Polar residues" evidence="7">
    <location>
        <begin position="52"/>
        <end position="70"/>
    </location>
</feature>
<keyword evidence="8" id="KW-1133">Transmembrane helix</keyword>
<evidence type="ECO:0000313" key="12">
    <source>
        <dbReference type="Proteomes" id="UP000807342"/>
    </source>
</evidence>
<feature type="region of interest" description="Disordered" evidence="7">
    <location>
        <begin position="51"/>
        <end position="85"/>
    </location>
</feature>
<feature type="domain" description="Histidine kinase" evidence="9">
    <location>
        <begin position="357"/>
        <end position="692"/>
    </location>
</feature>
<dbReference type="GO" id="GO:0009927">
    <property type="term" value="F:histidine phosphotransfer kinase activity"/>
    <property type="evidence" value="ECO:0007669"/>
    <property type="project" value="TreeGrafter"/>
</dbReference>
<dbReference type="EMBL" id="MU151054">
    <property type="protein sequence ID" value="KAF9454382.1"/>
    <property type="molecule type" value="Genomic_DNA"/>
</dbReference>
<protein>
    <recommendedName>
        <fullName evidence="2">histidine kinase</fullName>
        <ecNumber evidence="2">2.7.13.3</ecNumber>
    </recommendedName>
</protein>
<proteinExistence type="predicted"/>
<feature type="compositionally biased region" description="Polar residues" evidence="7">
    <location>
        <begin position="123"/>
        <end position="132"/>
    </location>
</feature>
<evidence type="ECO:0000259" key="10">
    <source>
        <dbReference type="PROSITE" id="PS50110"/>
    </source>
</evidence>
<dbReference type="Pfam" id="PF00072">
    <property type="entry name" value="Response_reg"/>
    <property type="match status" value="1"/>
</dbReference>
<comment type="catalytic activity">
    <reaction evidence="1">
        <text>ATP + protein L-histidine = ADP + protein N-phospho-L-histidine.</text>
        <dbReference type="EC" id="2.7.13.3"/>
    </reaction>
</comment>
<dbReference type="Proteomes" id="UP000807342">
    <property type="component" value="Unassembled WGS sequence"/>
</dbReference>
<evidence type="ECO:0000256" key="7">
    <source>
        <dbReference type="SAM" id="MobiDB-lite"/>
    </source>
</evidence>
<feature type="modified residue" description="4-aspartylphosphate" evidence="6">
    <location>
        <position position="1029"/>
    </location>
</feature>
<evidence type="ECO:0000256" key="1">
    <source>
        <dbReference type="ARBA" id="ARBA00000085"/>
    </source>
</evidence>
<dbReference type="InterPro" id="IPR004358">
    <property type="entry name" value="Sig_transdc_His_kin-like_C"/>
</dbReference>
<keyword evidence="8" id="KW-0472">Membrane</keyword>
<dbReference type="InterPro" id="IPR001789">
    <property type="entry name" value="Sig_transdc_resp-reg_receiver"/>
</dbReference>
<dbReference type="Gene3D" id="3.30.565.10">
    <property type="entry name" value="Histidine kinase-like ATPase, C-terminal domain"/>
    <property type="match status" value="1"/>
</dbReference>
<organism evidence="11 12">
    <name type="scientific">Macrolepiota fuliginosa MF-IS2</name>
    <dbReference type="NCBI Taxonomy" id="1400762"/>
    <lineage>
        <taxon>Eukaryota</taxon>
        <taxon>Fungi</taxon>
        <taxon>Dikarya</taxon>
        <taxon>Basidiomycota</taxon>
        <taxon>Agaricomycotina</taxon>
        <taxon>Agaricomycetes</taxon>
        <taxon>Agaricomycetidae</taxon>
        <taxon>Agaricales</taxon>
        <taxon>Agaricineae</taxon>
        <taxon>Agaricaceae</taxon>
        <taxon>Macrolepiota</taxon>
    </lineage>
</organism>
<comment type="caution">
    <text evidence="11">The sequence shown here is derived from an EMBL/GenBank/DDBJ whole genome shotgun (WGS) entry which is preliminary data.</text>
</comment>
<feature type="transmembrane region" description="Helical" evidence="8">
    <location>
        <begin position="238"/>
        <end position="255"/>
    </location>
</feature>
<dbReference type="InterPro" id="IPR003594">
    <property type="entry name" value="HATPase_dom"/>
</dbReference>
<dbReference type="InterPro" id="IPR005467">
    <property type="entry name" value="His_kinase_dom"/>
</dbReference>
<dbReference type="InterPro" id="IPR003661">
    <property type="entry name" value="HisK_dim/P_dom"/>
</dbReference>
<dbReference type="Pfam" id="PF02518">
    <property type="entry name" value="HATPase_c"/>
    <property type="match status" value="1"/>
</dbReference>
<dbReference type="CDD" id="cd17546">
    <property type="entry name" value="REC_hyHK_CKI1_RcsC-like"/>
    <property type="match status" value="1"/>
</dbReference>
<dbReference type="EC" id="2.7.13.3" evidence="2"/>
<feature type="domain" description="Response regulatory" evidence="10">
    <location>
        <begin position="937"/>
        <end position="1094"/>
    </location>
</feature>
<feature type="region of interest" description="Disordered" evidence="7">
    <location>
        <begin position="98"/>
        <end position="132"/>
    </location>
</feature>
<feature type="region of interest" description="Disordered" evidence="7">
    <location>
        <begin position="1"/>
        <end position="26"/>
    </location>
</feature>
<feature type="compositionally biased region" description="Low complexity" evidence="7">
    <location>
        <begin position="814"/>
        <end position="825"/>
    </location>
</feature>
<feature type="transmembrane region" description="Helical" evidence="8">
    <location>
        <begin position="216"/>
        <end position="232"/>
    </location>
</feature>
<dbReference type="SUPFAM" id="SSF52172">
    <property type="entry name" value="CheY-like"/>
    <property type="match status" value="1"/>
</dbReference>
<evidence type="ECO:0000313" key="11">
    <source>
        <dbReference type="EMBL" id="KAF9454382.1"/>
    </source>
</evidence>
<name>A0A9P5XMU3_9AGAR</name>
<dbReference type="InterPro" id="IPR011006">
    <property type="entry name" value="CheY-like_superfamily"/>
</dbReference>
<keyword evidence="5" id="KW-0418">Kinase</keyword>
<dbReference type="OrthoDB" id="60033at2759"/>
<feature type="region of interest" description="Disordered" evidence="7">
    <location>
        <begin position="775"/>
        <end position="843"/>
    </location>
</feature>
<evidence type="ECO:0000256" key="5">
    <source>
        <dbReference type="ARBA" id="ARBA00022777"/>
    </source>
</evidence>
<keyword evidence="12" id="KW-1185">Reference proteome</keyword>
<dbReference type="GO" id="GO:0005886">
    <property type="term" value="C:plasma membrane"/>
    <property type="evidence" value="ECO:0007669"/>
    <property type="project" value="TreeGrafter"/>
</dbReference>